<keyword evidence="1" id="KW-1133">Transmembrane helix</keyword>
<organism evidence="2 3">
    <name type="scientific">Pseudomonas syringae pv. delphinii</name>
    <dbReference type="NCBI Taxonomy" id="192088"/>
    <lineage>
        <taxon>Bacteria</taxon>
        <taxon>Pseudomonadati</taxon>
        <taxon>Pseudomonadota</taxon>
        <taxon>Gammaproteobacteria</taxon>
        <taxon>Pseudomonadales</taxon>
        <taxon>Pseudomonadaceae</taxon>
        <taxon>Pseudomonas</taxon>
    </lineage>
</organism>
<proteinExistence type="predicted"/>
<keyword evidence="1" id="KW-0812">Transmembrane</keyword>
<evidence type="ECO:0000256" key="1">
    <source>
        <dbReference type="SAM" id="Phobius"/>
    </source>
</evidence>
<keyword evidence="1" id="KW-0472">Membrane</keyword>
<protein>
    <submittedName>
        <fullName evidence="2">Flp pilus assembly protein, pilin Flp</fullName>
    </submittedName>
</protein>
<dbReference type="Proteomes" id="UP000269044">
    <property type="component" value="Unassembled WGS sequence"/>
</dbReference>
<comment type="caution">
    <text evidence="2">The sequence shown here is derived from an EMBL/GenBank/DDBJ whole genome shotgun (WGS) entry which is preliminary data.</text>
</comment>
<evidence type="ECO:0000313" key="2">
    <source>
        <dbReference type="EMBL" id="RMQ22445.1"/>
    </source>
</evidence>
<reference evidence="2 3" key="1">
    <citation type="submission" date="2018-08" db="EMBL/GenBank/DDBJ databases">
        <title>Recombination of ecologically and evolutionarily significant loci maintains genetic cohesion in the Pseudomonas syringae species complex.</title>
        <authorList>
            <person name="Dillon M."/>
            <person name="Thakur S."/>
            <person name="Almeida R.N.D."/>
            <person name="Weir B.S."/>
            <person name="Guttman D.S."/>
        </authorList>
    </citation>
    <scope>NUCLEOTIDE SEQUENCE [LARGE SCALE GENOMIC DNA]</scope>
    <source>
        <strain evidence="2 3">ICMP 13052</strain>
    </source>
</reference>
<accession>A0A3M4JZV1</accession>
<gene>
    <name evidence="2" type="ORF">ALQ08_101244</name>
</gene>
<dbReference type="Pfam" id="PF04964">
    <property type="entry name" value="Flp_Fap"/>
    <property type="match status" value="1"/>
</dbReference>
<dbReference type="InterPro" id="IPR007047">
    <property type="entry name" value="Flp_Fap"/>
</dbReference>
<dbReference type="EMBL" id="RBRA01000192">
    <property type="protein sequence ID" value="RMQ22445.1"/>
    <property type="molecule type" value="Genomic_DNA"/>
</dbReference>
<feature type="transmembrane region" description="Helical" evidence="1">
    <location>
        <begin position="57"/>
        <end position="75"/>
    </location>
</feature>
<sequence>MGFFIGSNAVIARGYMHDTGYVRLKAQRRIQMFLTRLYVSGYTRIQTFLKDKEAASAIEYAVIVAMVALVLFAMVTPMGTAIKARFNEIIEALGGTAAP</sequence>
<name>A0A3M4JZV1_9PSED</name>
<dbReference type="AlphaFoldDB" id="A0A3M4JZV1"/>
<evidence type="ECO:0000313" key="3">
    <source>
        <dbReference type="Proteomes" id="UP000269044"/>
    </source>
</evidence>